<organism evidence="3 4">
    <name type="scientific">Stenotrophobium rhamnosiphilum</name>
    <dbReference type="NCBI Taxonomy" id="2029166"/>
    <lineage>
        <taxon>Bacteria</taxon>
        <taxon>Pseudomonadati</taxon>
        <taxon>Pseudomonadota</taxon>
        <taxon>Gammaproteobacteria</taxon>
        <taxon>Nevskiales</taxon>
        <taxon>Nevskiaceae</taxon>
        <taxon>Stenotrophobium</taxon>
    </lineage>
</organism>
<dbReference type="SUPFAM" id="SSF53474">
    <property type="entry name" value="alpha/beta-Hydrolases"/>
    <property type="match status" value="1"/>
</dbReference>
<dbReference type="PANTHER" id="PTHR43329">
    <property type="entry name" value="EPOXIDE HYDROLASE"/>
    <property type="match status" value="1"/>
</dbReference>
<evidence type="ECO:0000259" key="2">
    <source>
        <dbReference type="Pfam" id="PF00561"/>
    </source>
</evidence>
<dbReference type="InterPro" id="IPR000073">
    <property type="entry name" value="AB_hydrolase_1"/>
</dbReference>
<comment type="caution">
    <text evidence="3">The sequence shown here is derived from an EMBL/GenBank/DDBJ whole genome shotgun (WGS) entry which is preliminary data.</text>
</comment>
<feature type="domain" description="AB hydrolase-1" evidence="2">
    <location>
        <begin position="30"/>
        <end position="277"/>
    </location>
</feature>
<dbReference type="Gene3D" id="3.40.50.1820">
    <property type="entry name" value="alpha/beta hydrolase"/>
    <property type="match status" value="1"/>
</dbReference>
<dbReference type="Proteomes" id="UP000244248">
    <property type="component" value="Unassembled WGS sequence"/>
</dbReference>
<dbReference type="PRINTS" id="PR00412">
    <property type="entry name" value="EPOXHYDRLASE"/>
</dbReference>
<proteinExistence type="predicted"/>
<evidence type="ECO:0000256" key="1">
    <source>
        <dbReference type="ARBA" id="ARBA00022801"/>
    </source>
</evidence>
<gene>
    <name evidence="3" type="ORF">CJD38_11225</name>
</gene>
<dbReference type="Pfam" id="PF00561">
    <property type="entry name" value="Abhydrolase_1"/>
    <property type="match status" value="1"/>
</dbReference>
<keyword evidence="1 3" id="KW-0378">Hydrolase</keyword>
<sequence length="296" mass="32409">MTATQLVTSGDVRIAVYAWGKRPTKQRPRPTLVLVHGYPDSAEIWSDTAEVLAERFYVVAYDVRGAGLSTAPRGAKAYAFEHLTSDLRAVIDAVSPHQPVHLIGYDWGALQGWDALLSNELDGRIASFSAGAPSLDHVGHWFHERLRKPTPRHLKEFFGRALGSSYMAMFQIPFIPELTWKFGLGRTWSRVVSALEGIPVAARPSQTADGVNGLGLYRANLVQALLRPQSRTTDVPVQLIVMQNDPFVPTSLFEGMETTAPNLSRVEIAAGHWGLLSQPQALAEGISNFVLSIEAA</sequence>
<dbReference type="GO" id="GO:0016787">
    <property type="term" value="F:hydrolase activity"/>
    <property type="evidence" value="ECO:0007669"/>
    <property type="project" value="UniProtKB-KW"/>
</dbReference>
<accession>A0A2T5ME73</accession>
<evidence type="ECO:0000313" key="3">
    <source>
        <dbReference type="EMBL" id="PTU30875.1"/>
    </source>
</evidence>
<dbReference type="AlphaFoldDB" id="A0A2T5ME73"/>
<keyword evidence="4" id="KW-1185">Reference proteome</keyword>
<dbReference type="EMBL" id="QANS01000004">
    <property type="protein sequence ID" value="PTU30875.1"/>
    <property type="molecule type" value="Genomic_DNA"/>
</dbReference>
<protein>
    <submittedName>
        <fullName evidence="3">Alpha/beta hydrolase</fullName>
    </submittedName>
</protein>
<dbReference type="InterPro" id="IPR029058">
    <property type="entry name" value="AB_hydrolase_fold"/>
</dbReference>
<dbReference type="OrthoDB" id="9780765at2"/>
<evidence type="ECO:0000313" key="4">
    <source>
        <dbReference type="Proteomes" id="UP000244248"/>
    </source>
</evidence>
<reference evidence="3 4" key="1">
    <citation type="submission" date="2018-04" db="EMBL/GenBank/DDBJ databases">
        <title>Novel species isolated from glacier.</title>
        <authorList>
            <person name="Liu Q."/>
            <person name="Xin Y.-H."/>
        </authorList>
    </citation>
    <scope>NUCLEOTIDE SEQUENCE [LARGE SCALE GENOMIC DNA]</scope>
    <source>
        <strain evidence="3 4">GT1R17</strain>
    </source>
</reference>
<dbReference type="RefSeq" id="WP_107940460.1">
    <property type="nucleotide sequence ID" value="NZ_QANS01000004.1"/>
</dbReference>
<dbReference type="InterPro" id="IPR000639">
    <property type="entry name" value="Epox_hydrolase-like"/>
</dbReference>
<name>A0A2T5ME73_9GAMM</name>